<feature type="coiled-coil region" evidence="1">
    <location>
        <begin position="342"/>
        <end position="376"/>
    </location>
</feature>
<feature type="compositionally biased region" description="Low complexity" evidence="2">
    <location>
        <begin position="210"/>
        <end position="229"/>
    </location>
</feature>
<evidence type="ECO:0000256" key="1">
    <source>
        <dbReference type="SAM" id="Coils"/>
    </source>
</evidence>
<feature type="region of interest" description="Disordered" evidence="2">
    <location>
        <begin position="1"/>
        <end position="33"/>
    </location>
</feature>
<evidence type="ECO:0000313" key="3">
    <source>
        <dbReference type="EMBL" id="CAD7696093.1"/>
    </source>
</evidence>
<reference evidence="3" key="1">
    <citation type="submission" date="2020-12" db="EMBL/GenBank/DDBJ databases">
        <authorList>
            <person name="Iha C."/>
        </authorList>
    </citation>
    <scope>NUCLEOTIDE SEQUENCE</scope>
</reference>
<feature type="compositionally biased region" description="Low complexity" evidence="2">
    <location>
        <begin position="455"/>
        <end position="469"/>
    </location>
</feature>
<accession>A0A8S1IRK5</accession>
<comment type="caution">
    <text evidence="3">The sequence shown here is derived from an EMBL/GenBank/DDBJ whole genome shotgun (WGS) entry which is preliminary data.</text>
</comment>
<feature type="region of interest" description="Disordered" evidence="2">
    <location>
        <begin position="448"/>
        <end position="469"/>
    </location>
</feature>
<proteinExistence type="predicted"/>
<evidence type="ECO:0000313" key="4">
    <source>
        <dbReference type="Proteomes" id="UP000708148"/>
    </source>
</evidence>
<dbReference type="EMBL" id="CAJHUC010000430">
    <property type="protein sequence ID" value="CAD7696093.1"/>
    <property type="molecule type" value="Genomic_DNA"/>
</dbReference>
<sequence length="469" mass="50394">MARRSSTLAGDAALAPAPHAWGSRGSRRRAKRDYNTLAEQLGAAFGLRGDQGRKPFLRNQKSSGLLGEAISARPCEPRMASRSVAEPDETGACSWGRVRVEETNEDEQGGRLKRSKMDHTISQMILSRLRQDDNRDCLKHTEAQEGADVASAADDETVFEQARRENDIPKQTKHRLETISKEQMAMVVALHNGALVPLRGHAGSPPLQASPLRSPGPSPTSSTNSTNPAPSQPPDDAPARRATAADLMREMFLQVGALRSVLAANPGALGPGGPGPGGPARLLRCLLRSATDTAARLEALRVPRPPELARSSAEAFRLDLSLEEVRRWQGALARAGVSRWQRDAVRDLVAEHLARLHELRAEKARINDEARAIVRASGGDSGALRNKMGPVWDRLMSNVRKEQQLKVDSLRELLLSILDPTQAALLTVEAHPGVVDLVKTGVALAGLGGDGSGESSGNSEAESSPPRCR</sequence>
<feature type="compositionally biased region" description="Low complexity" evidence="2">
    <location>
        <begin position="8"/>
        <end position="20"/>
    </location>
</feature>
<dbReference type="AlphaFoldDB" id="A0A8S1IRK5"/>
<keyword evidence="4" id="KW-1185">Reference proteome</keyword>
<protein>
    <submittedName>
        <fullName evidence="3">Uncharacterized protein</fullName>
    </submittedName>
</protein>
<keyword evidence="1" id="KW-0175">Coiled coil</keyword>
<gene>
    <name evidence="3" type="ORF">OSTQU699_LOCUS1454</name>
</gene>
<evidence type="ECO:0000256" key="2">
    <source>
        <dbReference type="SAM" id="MobiDB-lite"/>
    </source>
</evidence>
<dbReference type="Proteomes" id="UP000708148">
    <property type="component" value="Unassembled WGS sequence"/>
</dbReference>
<organism evidence="3 4">
    <name type="scientific">Ostreobium quekettii</name>
    <dbReference type="NCBI Taxonomy" id="121088"/>
    <lineage>
        <taxon>Eukaryota</taxon>
        <taxon>Viridiplantae</taxon>
        <taxon>Chlorophyta</taxon>
        <taxon>core chlorophytes</taxon>
        <taxon>Ulvophyceae</taxon>
        <taxon>TCBD clade</taxon>
        <taxon>Bryopsidales</taxon>
        <taxon>Ostreobineae</taxon>
        <taxon>Ostreobiaceae</taxon>
        <taxon>Ostreobium</taxon>
    </lineage>
</organism>
<name>A0A8S1IRK5_9CHLO</name>
<feature type="region of interest" description="Disordered" evidence="2">
    <location>
        <begin position="199"/>
        <end position="241"/>
    </location>
</feature>